<dbReference type="GeneID" id="8244218"/>
<feature type="region of interest" description="Disordered" evidence="9">
    <location>
        <begin position="78"/>
        <end position="101"/>
    </location>
</feature>
<dbReference type="EMBL" id="CP001327">
    <property type="protein sequence ID" value="ACO64547.1"/>
    <property type="molecule type" value="Genomic_DNA"/>
</dbReference>
<evidence type="ECO:0000256" key="8">
    <source>
        <dbReference type="ARBA" id="ARBA00045204"/>
    </source>
</evidence>
<sequence>MDFRGQKLAERMYQVILVIAGIIAFLAGYLSGSFDTMSYIFTCGVIVAVILCVPDWNYFNQHPIKWLPIDEDHPDWETKYKPQMEAKGGAKGGKQESKKKR</sequence>
<dbReference type="InterPro" id="IPR009542">
    <property type="entry name" value="Spc1/SPCS1"/>
</dbReference>
<evidence type="ECO:0000256" key="7">
    <source>
        <dbReference type="ARBA" id="ARBA00023136"/>
    </source>
</evidence>
<evidence type="ECO:0000256" key="10">
    <source>
        <dbReference type="SAM" id="Phobius"/>
    </source>
</evidence>
<evidence type="ECO:0000313" key="11">
    <source>
        <dbReference type="EMBL" id="ACO64547.1"/>
    </source>
</evidence>
<dbReference type="PANTHER" id="PTHR13202">
    <property type="entry name" value="MICROSOMAL SIGNAL PEPTIDASE 12 KDA SUBUNIT"/>
    <property type="match status" value="1"/>
</dbReference>
<dbReference type="Pfam" id="PF06645">
    <property type="entry name" value="SPC12"/>
    <property type="match status" value="1"/>
</dbReference>
<dbReference type="GO" id="GO:0006465">
    <property type="term" value="P:signal peptide processing"/>
    <property type="evidence" value="ECO:0007669"/>
    <property type="project" value="InterPro"/>
</dbReference>
<evidence type="ECO:0000256" key="6">
    <source>
        <dbReference type="ARBA" id="ARBA00022989"/>
    </source>
</evidence>
<evidence type="ECO:0000256" key="9">
    <source>
        <dbReference type="SAM" id="MobiDB-lite"/>
    </source>
</evidence>
<evidence type="ECO:0000256" key="4">
    <source>
        <dbReference type="ARBA" id="ARBA00022692"/>
    </source>
</evidence>
<evidence type="ECO:0000256" key="1">
    <source>
        <dbReference type="ARBA" id="ARBA00004477"/>
    </source>
</evidence>
<dbReference type="AlphaFoldDB" id="C1E8P3"/>
<keyword evidence="4 10" id="KW-0812">Transmembrane</keyword>
<comment type="function">
    <text evidence="8">Component of the signal peptidase complex (SPC) which catalyzes the cleavage of N-terminal signal sequences from nascent proteins as they are translocated into the lumen of the endoplasmic reticulum. Dispensable for SPC enzymatic activity.</text>
</comment>
<dbReference type="GO" id="GO:0005787">
    <property type="term" value="C:signal peptidase complex"/>
    <property type="evidence" value="ECO:0007669"/>
    <property type="project" value="InterPro"/>
</dbReference>
<feature type="transmembrane region" description="Helical" evidence="10">
    <location>
        <begin position="12"/>
        <end position="31"/>
    </location>
</feature>
<dbReference type="PANTHER" id="PTHR13202:SF0">
    <property type="entry name" value="SIGNAL PEPTIDASE COMPLEX SUBUNIT 1"/>
    <property type="match status" value="1"/>
</dbReference>
<name>C1E8P3_MICCC</name>
<dbReference type="STRING" id="296587.C1E8P3"/>
<dbReference type="OrthoDB" id="263893at2759"/>
<dbReference type="Proteomes" id="UP000002009">
    <property type="component" value="Chromosome 6"/>
</dbReference>
<evidence type="ECO:0000256" key="5">
    <source>
        <dbReference type="ARBA" id="ARBA00022824"/>
    </source>
</evidence>
<keyword evidence="5" id="KW-0256">Endoplasmic reticulum</keyword>
<proteinExistence type="inferred from homology"/>
<reference evidence="11 12" key="1">
    <citation type="journal article" date="2009" name="Science">
        <title>Green evolution and dynamic adaptations revealed by genomes of the marine picoeukaryotes Micromonas.</title>
        <authorList>
            <person name="Worden A.Z."/>
            <person name="Lee J.H."/>
            <person name="Mock T."/>
            <person name="Rouze P."/>
            <person name="Simmons M.P."/>
            <person name="Aerts A.L."/>
            <person name="Allen A.E."/>
            <person name="Cuvelier M.L."/>
            <person name="Derelle E."/>
            <person name="Everett M.V."/>
            <person name="Foulon E."/>
            <person name="Grimwood J."/>
            <person name="Gundlach H."/>
            <person name="Henrissat B."/>
            <person name="Napoli C."/>
            <person name="McDonald S.M."/>
            <person name="Parker M.S."/>
            <person name="Rombauts S."/>
            <person name="Salamov A."/>
            <person name="Von Dassow P."/>
            <person name="Badger J.H."/>
            <person name="Coutinho P.M."/>
            <person name="Demir E."/>
            <person name="Dubchak I."/>
            <person name="Gentemann C."/>
            <person name="Eikrem W."/>
            <person name="Gready J.E."/>
            <person name="John U."/>
            <person name="Lanier W."/>
            <person name="Lindquist E.A."/>
            <person name="Lucas S."/>
            <person name="Mayer K.F."/>
            <person name="Moreau H."/>
            <person name="Not F."/>
            <person name="Otillar R."/>
            <person name="Panaud O."/>
            <person name="Pangilinan J."/>
            <person name="Paulsen I."/>
            <person name="Piegu B."/>
            <person name="Poliakov A."/>
            <person name="Robbens S."/>
            <person name="Schmutz J."/>
            <person name="Toulza E."/>
            <person name="Wyss T."/>
            <person name="Zelensky A."/>
            <person name="Zhou K."/>
            <person name="Armbrust E.V."/>
            <person name="Bhattacharya D."/>
            <person name="Goodenough U.W."/>
            <person name="Van de Peer Y."/>
            <person name="Grigoriev I.V."/>
        </authorList>
    </citation>
    <scope>NUCLEOTIDE SEQUENCE [LARGE SCALE GENOMIC DNA]</scope>
    <source>
        <strain evidence="12">RCC299 / NOUM17</strain>
    </source>
</reference>
<feature type="transmembrane region" description="Helical" evidence="10">
    <location>
        <begin position="37"/>
        <end position="59"/>
    </location>
</feature>
<dbReference type="GO" id="GO:0045047">
    <property type="term" value="P:protein targeting to ER"/>
    <property type="evidence" value="ECO:0007669"/>
    <property type="project" value="TreeGrafter"/>
</dbReference>
<evidence type="ECO:0000256" key="2">
    <source>
        <dbReference type="ARBA" id="ARBA00005245"/>
    </source>
</evidence>
<comment type="similarity">
    <text evidence="2">Belongs to the SPCS1 family.</text>
</comment>
<keyword evidence="7 10" id="KW-0472">Membrane</keyword>
<keyword evidence="6 10" id="KW-1133">Transmembrane helix</keyword>
<dbReference type="KEGG" id="mis:MICPUN_59447"/>
<gene>
    <name evidence="11" type="ORF">MICPUN_59447</name>
</gene>
<organism evidence="11 12">
    <name type="scientific">Micromonas commoda (strain RCC299 / NOUM17 / CCMP2709)</name>
    <name type="common">Picoplanktonic green alga</name>
    <dbReference type="NCBI Taxonomy" id="296587"/>
    <lineage>
        <taxon>Eukaryota</taxon>
        <taxon>Viridiplantae</taxon>
        <taxon>Chlorophyta</taxon>
        <taxon>Mamiellophyceae</taxon>
        <taxon>Mamiellales</taxon>
        <taxon>Mamiellaceae</taxon>
        <taxon>Micromonas</taxon>
    </lineage>
</organism>
<protein>
    <recommendedName>
        <fullName evidence="3">Signal peptidase complex subunit 1</fullName>
    </recommendedName>
</protein>
<comment type="subcellular location">
    <subcellularLocation>
        <location evidence="1">Endoplasmic reticulum membrane</location>
        <topology evidence="1">Multi-pass membrane protein</topology>
    </subcellularLocation>
</comment>
<dbReference type="OMA" id="IHLTLWT"/>
<accession>C1E8P3</accession>
<dbReference type="RefSeq" id="XP_002503289.1">
    <property type="nucleotide sequence ID" value="XM_002503243.1"/>
</dbReference>
<dbReference type="FunCoup" id="C1E8P3">
    <property type="interactions" value="907"/>
</dbReference>
<dbReference type="eggNOG" id="KOG4112">
    <property type="taxonomic scope" value="Eukaryota"/>
</dbReference>
<evidence type="ECO:0000313" key="12">
    <source>
        <dbReference type="Proteomes" id="UP000002009"/>
    </source>
</evidence>
<evidence type="ECO:0000256" key="3">
    <source>
        <dbReference type="ARBA" id="ARBA00017059"/>
    </source>
</evidence>
<keyword evidence="12" id="KW-1185">Reference proteome</keyword>
<dbReference type="InParanoid" id="C1E8P3"/>